<dbReference type="Pfam" id="PF14356">
    <property type="entry name" value="DUF4403"/>
    <property type="match status" value="1"/>
</dbReference>
<accession>A0A1H5XRU7</accession>
<reference evidence="2" key="1">
    <citation type="submission" date="2016-10" db="EMBL/GenBank/DDBJ databases">
        <authorList>
            <person name="Varghese N."/>
            <person name="Submissions S."/>
        </authorList>
    </citation>
    <scope>NUCLEOTIDE SEQUENCE [LARGE SCALE GENOMIC DNA]</scope>
    <source>
        <strain evidence="2">DSM 17298</strain>
    </source>
</reference>
<dbReference type="STRING" id="1120964.GCA_001313265_05409"/>
<evidence type="ECO:0000313" key="2">
    <source>
        <dbReference type="Proteomes" id="UP000236736"/>
    </source>
</evidence>
<dbReference type="PROSITE" id="PS51257">
    <property type="entry name" value="PROKAR_LIPOPROTEIN"/>
    <property type="match status" value="1"/>
</dbReference>
<dbReference type="EMBL" id="FNVR01000015">
    <property type="protein sequence ID" value="SEG14441.1"/>
    <property type="molecule type" value="Genomic_DNA"/>
</dbReference>
<sequence>MKINKRTLSYHFAKLIVVTLIFSMACKSLDPTLNPSPIPLPTAYSRVNLPVEIPMQTLENLLNQRIPPVLFEEKGMDLGNGVMGDLKFSKNGLTTIQVEDNQKVRIQLPIRVSGEVGLKPGGLRNLFQSKIPLDQVFTPVFLINPEVNENWSMGISEFELVDLGGKMTFSILGMELDLSQLISREIQDYAQKNLTSNPDLIKLKPLVEQLWSQVGKPVFVEFQGKKMAFSIQPDSVKLSENFSSTGAYHLNLGMIGKVNSHPADATPSRPFPLPKLTENSNTENSLDIRIPLRLSYSEIDELLRENFAGQSIRVNKTTIFQPGNFKSRAFGEKLGILMDFHAVQSNGKEIDGQLFLVGKPTYDSENQILIFDQVNFNLESDSKKAKTAAVLKKGKIIRQLNQKLRFPMAEVLESSLGGIQERLALETPIADLKIVDLEIFPGGFYPTASGLEIQLKARGKVEIGWK</sequence>
<evidence type="ECO:0008006" key="3">
    <source>
        <dbReference type="Google" id="ProtNLM"/>
    </source>
</evidence>
<keyword evidence="2" id="KW-1185">Reference proteome</keyword>
<dbReference type="AlphaFoldDB" id="A0A1H5XRU7"/>
<dbReference type="RefSeq" id="WP_103925289.1">
    <property type="nucleotide sequence ID" value="NZ_FNVR01000015.1"/>
</dbReference>
<dbReference type="InterPro" id="IPR025515">
    <property type="entry name" value="DUF4403"/>
</dbReference>
<gene>
    <name evidence="1" type="ORF">SAMN03080598_02638</name>
</gene>
<protein>
    <recommendedName>
        <fullName evidence="3">DUF4403 family protein</fullName>
    </recommendedName>
</protein>
<dbReference type="OrthoDB" id="617059at2"/>
<evidence type="ECO:0000313" key="1">
    <source>
        <dbReference type="EMBL" id="SEG14441.1"/>
    </source>
</evidence>
<name>A0A1H5XRU7_9BACT</name>
<proteinExistence type="predicted"/>
<dbReference type="Proteomes" id="UP000236736">
    <property type="component" value="Unassembled WGS sequence"/>
</dbReference>
<organism evidence="1 2">
    <name type="scientific">Algoriphagus boritolerans DSM 17298 = JCM 18970</name>
    <dbReference type="NCBI Taxonomy" id="1120964"/>
    <lineage>
        <taxon>Bacteria</taxon>
        <taxon>Pseudomonadati</taxon>
        <taxon>Bacteroidota</taxon>
        <taxon>Cytophagia</taxon>
        <taxon>Cytophagales</taxon>
        <taxon>Cyclobacteriaceae</taxon>
        <taxon>Algoriphagus</taxon>
    </lineage>
</organism>